<keyword evidence="3" id="KW-1185">Reference proteome</keyword>
<accession>A0A316Z643</accession>
<dbReference type="Pfam" id="PF08520">
    <property type="entry name" value="Mitofissin"/>
    <property type="match status" value="1"/>
</dbReference>
<organism evidence="2 3">
    <name type="scientific">Tilletiopsis washingtonensis</name>
    <dbReference type="NCBI Taxonomy" id="58919"/>
    <lineage>
        <taxon>Eukaryota</taxon>
        <taxon>Fungi</taxon>
        <taxon>Dikarya</taxon>
        <taxon>Basidiomycota</taxon>
        <taxon>Ustilaginomycotina</taxon>
        <taxon>Exobasidiomycetes</taxon>
        <taxon>Entylomatales</taxon>
        <taxon>Entylomatales incertae sedis</taxon>
        <taxon>Tilletiopsis</taxon>
    </lineage>
</organism>
<evidence type="ECO:0008006" key="4">
    <source>
        <dbReference type="Google" id="ProtNLM"/>
    </source>
</evidence>
<dbReference type="PANTHER" id="PTHR28075">
    <property type="entry name" value="CHROMOSOME 16, WHOLE GENOME SHOTGUN SEQUENCE"/>
    <property type="match status" value="1"/>
</dbReference>
<evidence type="ECO:0000313" key="3">
    <source>
        <dbReference type="Proteomes" id="UP000245946"/>
    </source>
</evidence>
<reference evidence="2 3" key="1">
    <citation type="journal article" date="2018" name="Mol. Biol. Evol.">
        <title>Broad Genomic Sampling Reveals a Smut Pathogenic Ancestry of the Fungal Clade Ustilaginomycotina.</title>
        <authorList>
            <person name="Kijpornyongpan T."/>
            <person name="Mondo S.J."/>
            <person name="Barry K."/>
            <person name="Sandor L."/>
            <person name="Lee J."/>
            <person name="Lipzen A."/>
            <person name="Pangilinan J."/>
            <person name="LaButti K."/>
            <person name="Hainaut M."/>
            <person name="Henrissat B."/>
            <person name="Grigoriev I.V."/>
            <person name="Spatafora J.W."/>
            <person name="Aime M.C."/>
        </authorList>
    </citation>
    <scope>NUCLEOTIDE SEQUENCE [LARGE SCALE GENOMIC DNA]</scope>
    <source>
        <strain evidence="2 3">MCA 4186</strain>
    </source>
</reference>
<dbReference type="GeneID" id="37270148"/>
<dbReference type="Proteomes" id="UP000245946">
    <property type="component" value="Unassembled WGS sequence"/>
</dbReference>
<dbReference type="GO" id="GO:0005737">
    <property type="term" value="C:cytoplasm"/>
    <property type="evidence" value="ECO:0007669"/>
    <property type="project" value="TreeGrafter"/>
</dbReference>
<feature type="chain" id="PRO_5016418022" description="DUF1748-domain-containing protein" evidence="1">
    <location>
        <begin position="30"/>
        <end position="71"/>
    </location>
</feature>
<dbReference type="EMBL" id="KZ819295">
    <property type="protein sequence ID" value="PWN97260.1"/>
    <property type="molecule type" value="Genomic_DNA"/>
</dbReference>
<evidence type="ECO:0000313" key="2">
    <source>
        <dbReference type="EMBL" id="PWN97260.1"/>
    </source>
</evidence>
<dbReference type="RefSeq" id="XP_025597539.1">
    <property type="nucleotide sequence ID" value="XM_025742604.1"/>
</dbReference>
<dbReference type="STRING" id="58919.A0A316Z643"/>
<name>A0A316Z643_9BASI</name>
<proteinExistence type="predicted"/>
<sequence length="71" mass="7911">MLGKLLHLTFDALLLSMVLSGLRRGSGLAVDLKSLPMDARGIVRGWLESGEWAMDFTTVVLGRSSYFERIR</sequence>
<protein>
    <recommendedName>
        <fullName evidence="4">DUF1748-domain-containing protein</fullName>
    </recommendedName>
</protein>
<dbReference type="PANTHER" id="PTHR28075:SF1">
    <property type="entry name" value="DUF1748-DOMAIN-CONTAINING PROTEIN"/>
    <property type="match status" value="1"/>
</dbReference>
<evidence type="ECO:0000256" key="1">
    <source>
        <dbReference type="SAM" id="SignalP"/>
    </source>
</evidence>
<gene>
    <name evidence="2" type="ORF">FA09DRAFT_330445</name>
</gene>
<dbReference type="InterPro" id="IPR013726">
    <property type="entry name" value="Mitofissin"/>
</dbReference>
<dbReference type="AlphaFoldDB" id="A0A316Z643"/>
<feature type="signal peptide" evidence="1">
    <location>
        <begin position="1"/>
        <end position="29"/>
    </location>
</feature>
<dbReference type="OrthoDB" id="16824at2759"/>
<keyword evidence="1" id="KW-0732">Signal</keyword>